<evidence type="ECO:0000259" key="1">
    <source>
        <dbReference type="Pfam" id="PF07516"/>
    </source>
</evidence>
<dbReference type="GO" id="GO:0016020">
    <property type="term" value="C:membrane"/>
    <property type="evidence" value="ECO:0007669"/>
    <property type="project" value="InterPro"/>
</dbReference>
<sequence length="67" mass="7960">RLLEIAHEEYQDRVDMLGEAMFSQLEKAIMLRVVDNKWMEHLDNMDMLREGIGLRAYGQKNPILLDR</sequence>
<gene>
    <name evidence="2" type="ORF">Q604_UNBC14956G0001</name>
</gene>
<feature type="non-terminal residue" evidence="2">
    <location>
        <position position="67"/>
    </location>
</feature>
<dbReference type="SUPFAM" id="SSF81886">
    <property type="entry name" value="Helical scaffold and wing domains of SecA"/>
    <property type="match status" value="1"/>
</dbReference>
<dbReference type="EMBL" id="AZMM01014956">
    <property type="protein sequence ID" value="ETJ30524.1"/>
    <property type="molecule type" value="Genomic_DNA"/>
</dbReference>
<dbReference type="AlphaFoldDB" id="W1XNV4"/>
<dbReference type="GO" id="GO:0017038">
    <property type="term" value="P:protein import"/>
    <property type="evidence" value="ECO:0007669"/>
    <property type="project" value="InterPro"/>
</dbReference>
<dbReference type="InterPro" id="IPR011116">
    <property type="entry name" value="SecA_Wing/Scaffold"/>
</dbReference>
<proteinExistence type="predicted"/>
<name>W1XNV4_9ZZZZ</name>
<accession>W1XNV4</accession>
<evidence type="ECO:0000313" key="2">
    <source>
        <dbReference type="EMBL" id="ETJ30524.1"/>
    </source>
</evidence>
<dbReference type="InterPro" id="IPR036266">
    <property type="entry name" value="SecA_Wing/Scaffold_sf"/>
</dbReference>
<feature type="domain" description="SecA Wing/Scaffold" evidence="1">
    <location>
        <begin position="2"/>
        <end position="63"/>
    </location>
</feature>
<dbReference type="Pfam" id="PF07516">
    <property type="entry name" value="SecA_SW"/>
    <property type="match status" value="1"/>
</dbReference>
<protein>
    <submittedName>
        <fullName evidence="2">Protein translocase subunit SecA</fullName>
    </submittedName>
</protein>
<feature type="non-terminal residue" evidence="2">
    <location>
        <position position="1"/>
    </location>
</feature>
<comment type="caution">
    <text evidence="2">The sequence shown here is derived from an EMBL/GenBank/DDBJ whole genome shotgun (WGS) entry which is preliminary data.</text>
</comment>
<dbReference type="Gene3D" id="1.10.3060.10">
    <property type="entry name" value="Helical scaffold and wing domains of SecA"/>
    <property type="match status" value="1"/>
</dbReference>
<reference evidence="2" key="1">
    <citation type="submission" date="2013-12" db="EMBL/GenBank/DDBJ databases">
        <title>A Varibaculum cambriense genome reconstructed from a premature infant gut community with otherwise low bacterial novelty that shifts toward anaerobic metabolism during the third week of life.</title>
        <authorList>
            <person name="Brown C.T."/>
            <person name="Sharon I."/>
            <person name="Thomas B.C."/>
            <person name="Castelle C.J."/>
            <person name="Morowitz M.J."/>
            <person name="Banfield J.F."/>
        </authorList>
    </citation>
    <scope>NUCLEOTIDE SEQUENCE</scope>
</reference>
<organism evidence="2">
    <name type="scientific">human gut metagenome</name>
    <dbReference type="NCBI Taxonomy" id="408170"/>
    <lineage>
        <taxon>unclassified sequences</taxon>
        <taxon>metagenomes</taxon>
        <taxon>organismal metagenomes</taxon>
    </lineage>
</organism>